<evidence type="ECO:0000259" key="1">
    <source>
        <dbReference type="Pfam" id="PF20013"/>
    </source>
</evidence>
<accession>A0A1I5ABW6</accession>
<dbReference type="InterPro" id="IPR045402">
    <property type="entry name" value="GAP1-N2"/>
</dbReference>
<dbReference type="Pfam" id="PF20013">
    <property type="entry name" value="GAP1-N2"/>
    <property type="match status" value="1"/>
</dbReference>
<dbReference type="Proteomes" id="UP000183413">
    <property type="component" value="Unassembled WGS sequence"/>
</dbReference>
<sequence length="778" mass="82445">MAWQLHYTSARRGPTGRAGFQFVAETPGLPDGVRAGVTPHLSYRPPPDAPPAPRDAELDRFPVAFLYDRVDGRPLLLRCRYLGRDYSGRYGNFFAHAVVAEPAELEGLRPAELWHAPLWAPGPAQDDRLAELEELTPDDTLAPEALARWLASSGPDAPHRTLALLIDAAVKVLEQGHGRLVLIADHVETIARWIALITYSLPVDTAARLTFTTYSADPDAAAQSLVGTTTGVWSATRTQARDTSAVNVEYGFGEFGTEPSLFGRIVAACWRRADFAGLDCLGELALLDPDEGGPAALERAAALVALGRRYEGLTAAEEDAAAVLLSRRPDDVPEWLWEELAPSVPVLRMSLLLAFHDRARRTRDVLLARRCAWRFTELALREPALRHLLPDDLVEVAGETPGEESPVTSALAAAGTLPEIAGVAAVAALTGVRVAPAEVTRAAANAVPCAGPELKTAIDACPGALRGPLMEGVVTGLARRAAADGPGDLHDPDVCDLLYDHAGGLGSEPDVAIPVLASVGRRRPDRRIAVTRVLLTAGAPPSRIEPALAEVWAGPPTAGECLRLLEAHAAEFASSRALAGLPSRTFGELAHHPGTELGELPALRLAARVRELLPDGAAARDAAVVQAYAEALAAGRGEQAARALAVLADPGEATARVADGAFAGAVRSLTARPPHFRSALLAALPEAARARVGERWITGLGERARAGRSPLRPSEVAERNDLVEVVLRMRRGGAREPGLERWAAAASAGWLAARQIDSHLAGSPGLREELRTLRAEGA</sequence>
<reference evidence="3 4" key="1">
    <citation type="submission" date="2016-10" db="EMBL/GenBank/DDBJ databases">
        <authorList>
            <person name="de Groot N.N."/>
        </authorList>
    </citation>
    <scope>NUCLEOTIDE SEQUENCE [LARGE SCALE GENOMIC DNA]</scope>
    <source>
        <strain evidence="3 4">DSM 43067</strain>
    </source>
</reference>
<keyword evidence="4" id="KW-1185">Reference proteome</keyword>
<dbReference type="EMBL" id="FOVH01000002">
    <property type="protein sequence ID" value="SFN59903.1"/>
    <property type="molecule type" value="Genomic_DNA"/>
</dbReference>
<evidence type="ECO:0000313" key="4">
    <source>
        <dbReference type="Proteomes" id="UP000183413"/>
    </source>
</evidence>
<dbReference type="InParanoid" id="A0A1I5ABW6"/>
<feature type="domain" description="GTPase-associated protein 1 N-terminal" evidence="1">
    <location>
        <begin position="1"/>
        <end position="134"/>
    </location>
</feature>
<dbReference type="AlphaFoldDB" id="A0A1I5ABW6"/>
<evidence type="ECO:0000259" key="2">
    <source>
        <dbReference type="Pfam" id="PF20014"/>
    </source>
</evidence>
<dbReference type="RefSeq" id="WP_075020431.1">
    <property type="nucleotide sequence ID" value="NZ_FOVH01000002.1"/>
</dbReference>
<organism evidence="3 4">
    <name type="scientific">Actinomadura madurae</name>
    <dbReference type="NCBI Taxonomy" id="1993"/>
    <lineage>
        <taxon>Bacteria</taxon>
        <taxon>Bacillati</taxon>
        <taxon>Actinomycetota</taxon>
        <taxon>Actinomycetes</taxon>
        <taxon>Streptosporangiales</taxon>
        <taxon>Thermomonosporaceae</taxon>
        <taxon>Actinomadura</taxon>
    </lineage>
</organism>
<feature type="domain" description="GTPase-associated protein 1 middle" evidence="2">
    <location>
        <begin position="147"/>
        <end position="245"/>
    </location>
</feature>
<dbReference type="Pfam" id="PF20014">
    <property type="entry name" value="GAP1-M"/>
    <property type="match status" value="1"/>
</dbReference>
<evidence type="ECO:0000313" key="3">
    <source>
        <dbReference type="EMBL" id="SFN59903.1"/>
    </source>
</evidence>
<gene>
    <name evidence="3" type="ORF">SAMN04489713_102534</name>
</gene>
<dbReference type="STRING" id="1993.SAMN04489713_102534"/>
<proteinExistence type="predicted"/>
<protein>
    <submittedName>
        <fullName evidence="3">Uncharacterized protein</fullName>
    </submittedName>
</protein>
<name>A0A1I5ABW6_9ACTN</name>
<dbReference type="eggNOG" id="ENOG5033PFY">
    <property type="taxonomic scope" value="Bacteria"/>
</dbReference>
<dbReference type="InterPro" id="IPR045401">
    <property type="entry name" value="GAP1-M"/>
</dbReference>